<feature type="domain" description="AB hydrolase-1" evidence="2">
    <location>
        <begin position="2"/>
        <end position="81"/>
    </location>
</feature>
<dbReference type="PRINTS" id="PR00111">
    <property type="entry name" value="ABHYDROLASE"/>
</dbReference>
<feature type="compositionally biased region" description="Basic and acidic residues" evidence="1">
    <location>
        <begin position="8"/>
        <end position="20"/>
    </location>
</feature>
<dbReference type="InterPro" id="IPR000073">
    <property type="entry name" value="AB_hydrolase_1"/>
</dbReference>
<dbReference type="SUPFAM" id="SSF53474">
    <property type="entry name" value="alpha/beta-Hydrolases"/>
    <property type="match status" value="1"/>
</dbReference>
<accession>A0A6B2LHF1</accession>
<proteinExistence type="predicted"/>
<reference evidence="3" key="1">
    <citation type="journal article" date="2020" name="J. Eukaryot. Microbiol.">
        <title>De novo Sequencing, Assembly and Annotation of the Transcriptome for the Free-Living Testate Amoeba Arcella intermedia.</title>
        <authorList>
            <person name="Ribeiro G.M."/>
            <person name="Porfirio-Sousa A.L."/>
            <person name="Maurer-Alcala X.X."/>
            <person name="Katz L.A."/>
            <person name="Lahr D.J.G."/>
        </authorList>
    </citation>
    <scope>NUCLEOTIDE SEQUENCE</scope>
</reference>
<dbReference type="EMBL" id="GIBP01007199">
    <property type="protein sequence ID" value="NDV36168.1"/>
    <property type="molecule type" value="Transcribed_RNA"/>
</dbReference>
<evidence type="ECO:0000313" key="3">
    <source>
        <dbReference type="EMBL" id="NDV36168.1"/>
    </source>
</evidence>
<organism evidence="3">
    <name type="scientific">Arcella intermedia</name>
    <dbReference type="NCBI Taxonomy" id="1963864"/>
    <lineage>
        <taxon>Eukaryota</taxon>
        <taxon>Amoebozoa</taxon>
        <taxon>Tubulinea</taxon>
        <taxon>Elardia</taxon>
        <taxon>Arcellinida</taxon>
        <taxon>Sphaerothecina</taxon>
        <taxon>Arcellidae</taxon>
        <taxon>Arcella</taxon>
    </lineage>
</organism>
<name>A0A6B2LHF1_9EUKA</name>
<dbReference type="PANTHER" id="PTHR43433:SF5">
    <property type="entry name" value="AB HYDROLASE-1 DOMAIN-CONTAINING PROTEIN"/>
    <property type="match status" value="1"/>
</dbReference>
<dbReference type="InterPro" id="IPR050471">
    <property type="entry name" value="AB_hydrolase"/>
</dbReference>
<protein>
    <recommendedName>
        <fullName evidence="2">AB hydrolase-1 domain-containing protein</fullName>
    </recommendedName>
</protein>
<sequence length="214" mass="23708">MIIFDNRGVGESDKPSGDYTTKEMAEDTFQLLKALKYEKASVLGYSMGGMIAQELAINHPEVVDKLILAGTCSEPSKFNAHLLDGWQKIVVKGGIPDMLKNVLLWCISPGFYNEREAEILEFEKATDLVHLSREAYLSQIACIRTHNTTARLGAIQARTLVLHAANDLLFSRAQQEQLLKEIKGSTSVCVDKGGHAFTWECPEVFNGAVCDFLQ</sequence>
<feature type="region of interest" description="Disordered" evidence="1">
    <location>
        <begin position="1"/>
        <end position="20"/>
    </location>
</feature>
<evidence type="ECO:0000256" key="1">
    <source>
        <dbReference type="SAM" id="MobiDB-lite"/>
    </source>
</evidence>
<evidence type="ECO:0000259" key="2">
    <source>
        <dbReference type="Pfam" id="PF00561"/>
    </source>
</evidence>
<dbReference type="PANTHER" id="PTHR43433">
    <property type="entry name" value="HYDROLASE, ALPHA/BETA FOLD FAMILY PROTEIN"/>
    <property type="match status" value="1"/>
</dbReference>
<dbReference type="InterPro" id="IPR029058">
    <property type="entry name" value="AB_hydrolase_fold"/>
</dbReference>
<dbReference type="Gene3D" id="3.40.50.1820">
    <property type="entry name" value="alpha/beta hydrolase"/>
    <property type="match status" value="1"/>
</dbReference>
<dbReference type="AlphaFoldDB" id="A0A6B2LHF1"/>
<dbReference type="Pfam" id="PF00561">
    <property type="entry name" value="Abhydrolase_1"/>
    <property type="match status" value="1"/>
</dbReference>